<evidence type="ECO:0000313" key="1">
    <source>
        <dbReference type="EMBL" id="GGD66110.1"/>
    </source>
</evidence>
<keyword evidence="2" id="KW-1185">Reference proteome</keyword>
<organism evidence="1 2">
    <name type="scientific">Caballeronia grimmiae</name>
    <dbReference type="NCBI Taxonomy" id="1071679"/>
    <lineage>
        <taxon>Bacteria</taxon>
        <taxon>Pseudomonadati</taxon>
        <taxon>Pseudomonadota</taxon>
        <taxon>Betaproteobacteria</taxon>
        <taxon>Burkholderiales</taxon>
        <taxon>Burkholderiaceae</taxon>
        <taxon>Caballeronia</taxon>
    </lineage>
</organism>
<accession>A0ABQ1RGU9</accession>
<sequence>MIFNGFMYFSFETCAVRRMVRARKHYKSRYPADKSSCVQGTFPARGRMGSALRIKGRSGIDERAANKMQARQEAPQIARWLV</sequence>
<dbReference type="EMBL" id="BMEG01000002">
    <property type="protein sequence ID" value="GGD66110.1"/>
    <property type="molecule type" value="Genomic_DNA"/>
</dbReference>
<proteinExistence type="predicted"/>
<evidence type="ECO:0000313" key="2">
    <source>
        <dbReference type="Proteomes" id="UP000597138"/>
    </source>
</evidence>
<comment type="caution">
    <text evidence="1">The sequence shown here is derived from an EMBL/GenBank/DDBJ whole genome shotgun (WGS) entry which is preliminary data.</text>
</comment>
<protein>
    <submittedName>
        <fullName evidence="1">Uncharacterized protein</fullName>
    </submittedName>
</protein>
<name>A0ABQ1RGU9_9BURK</name>
<reference evidence="2" key="1">
    <citation type="journal article" date="2019" name="Int. J. Syst. Evol. Microbiol.">
        <title>The Global Catalogue of Microorganisms (GCM) 10K type strain sequencing project: providing services to taxonomists for standard genome sequencing and annotation.</title>
        <authorList>
            <consortium name="The Broad Institute Genomics Platform"/>
            <consortium name="The Broad Institute Genome Sequencing Center for Infectious Disease"/>
            <person name="Wu L."/>
            <person name="Ma J."/>
        </authorList>
    </citation>
    <scope>NUCLEOTIDE SEQUENCE [LARGE SCALE GENOMIC DNA]</scope>
    <source>
        <strain evidence="2">CGMCC 1.11013</strain>
    </source>
</reference>
<gene>
    <name evidence="1" type="ORF">GCM10010985_20380</name>
</gene>
<dbReference type="Proteomes" id="UP000597138">
    <property type="component" value="Unassembled WGS sequence"/>
</dbReference>